<evidence type="ECO:0000313" key="4">
    <source>
        <dbReference type="Proteomes" id="UP001157961"/>
    </source>
</evidence>
<dbReference type="InterPro" id="IPR018391">
    <property type="entry name" value="PQQ_b-propeller_rpt"/>
</dbReference>
<dbReference type="PANTHER" id="PTHR34512:SF30">
    <property type="entry name" value="OUTER MEMBRANE PROTEIN ASSEMBLY FACTOR BAMB"/>
    <property type="match status" value="1"/>
</dbReference>
<proteinExistence type="predicted"/>
<accession>A0ABY1PIR7</accession>
<dbReference type="PROSITE" id="PS51257">
    <property type="entry name" value="PROKAR_LIPOPROTEIN"/>
    <property type="match status" value="1"/>
</dbReference>
<dbReference type="Proteomes" id="UP001157961">
    <property type="component" value="Unassembled WGS sequence"/>
</dbReference>
<dbReference type="Pfam" id="PF13360">
    <property type="entry name" value="PQQ_2"/>
    <property type="match status" value="1"/>
</dbReference>
<dbReference type="SUPFAM" id="SSF50998">
    <property type="entry name" value="Quinoprotein alcohol dehydrogenase-like"/>
    <property type="match status" value="1"/>
</dbReference>
<sequence length="434" mass="45829">MKRLSWILTAGVASAALLSACAEPEIILVGDREDLIPSEEVIENKDLAISLPAQSNNAQWTGRIGTPSTRTANAALSQRPVLAWSTSIGAGESRKTRITADPVVAEGRIFTVDAEATVTATSSGGQLLWSRDMTPPNDKAGQASTGGLAYGKGKLFVTTGFGSIRALDPATGADLWEQKFQSVGSGTPTVYGDLVYVVSGDATAWALEVETGKIAWQMLSIPNVQNVQSPAAPAITDRLAIFPYGSGEIQAAFRRGGVSRWTAGLSDTRPGRAVNTVGDISGDPVVVGDTIYVANHSGRMAAFDAETGQRKWTAGQGALSPVFPAGGSLFLVSETNELLRLDARDGTRIWGYTLPQFVKDKPKKQSAVHAHYGPILAGGQLVVPSSDEVVRFYNPRNGLLTHTVELPHGAATNPVVAGGVLYVVNRKGELYAFR</sequence>
<evidence type="ECO:0000259" key="2">
    <source>
        <dbReference type="Pfam" id="PF13360"/>
    </source>
</evidence>
<reference evidence="3 4" key="1">
    <citation type="submission" date="2017-05" db="EMBL/GenBank/DDBJ databases">
        <authorList>
            <person name="Varghese N."/>
            <person name="Submissions S."/>
        </authorList>
    </citation>
    <scope>NUCLEOTIDE SEQUENCE [LARGE SCALE GENOMIC DNA]</scope>
    <source>
        <strain evidence="3 4">DSM 29734</strain>
    </source>
</reference>
<keyword evidence="4" id="KW-1185">Reference proteome</keyword>
<dbReference type="SMART" id="SM00564">
    <property type="entry name" value="PQQ"/>
    <property type="match status" value="6"/>
</dbReference>
<evidence type="ECO:0000256" key="1">
    <source>
        <dbReference type="SAM" id="SignalP"/>
    </source>
</evidence>
<name>A0ABY1PIR7_9RHOB</name>
<protein>
    <submittedName>
        <fullName evidence="3">PQQ-like domain-containing protein</fullName>
    </submittedName>
</protein>
<feature type="chain" id="PRO_5047428616" evidence="1">
    <location>
        <begin position="16"/>
        <end position="434"/>
    </location>
</feature>
<dbReference type="InterPro" id="IPR011047">
    <property type="entry name" value="Quinoprotein_ADH-like_sf"/>
</dbReference>
<dbReference type="InterPro" id="IPR002372">
    <property type="entry name" value="PQQ_rpt_dom"/>
</dbReference>
<feature type="signal peptide" evidence="1">
    <location>
        <begin position="1"/>
        <end position="15"/>
    </location>
</feature>
<dbReference type="InterPro" id="IPR015943">
    <property type="entry name" value="WD40/YVTN_repeat-like_dom_sf"/>
</dbReference>
<feature type="domain" description="Pyrrolo-quinoline quinone repeat" evidence="2">
    <location>
        <begin position="115"/>
        <end position="351"/>
    </location>
</feature>
<dbReference type="RefSeq" id="WP_283427827.1">
    <property type="nucleotide sequence ID" value="NZ_FXTY01000011.1"/>
</dbReference>
<comment type="caution">
    <text evidence="3">The sequence shown here is derived from an EMBL/GenBank/DDBJ whole genome shotgun (WGS) entry which is preliminary data.</text>
</comment>
<dbReference type="EMBL" id="FXTY01000011">
    <property type="protein sequence ID" value="SMP35237.1"/>
    <property type="molecule type" value="Genomic_DNA"/>
</dbReference>
<dbReference type="Gene3D" id="2.130.10.10">
    <property type="entry name" value="YVTN repeat-like/Quinoprotein amine dehydrogenase"/>
    <property type="match status" value="1"/>
</dbReference>
<evidence type="ECO:0000313" key="3">
    <source>
        <dbReference type="EMBL" id="SMP35237.1"/>
    </source>
</evidence>
<dbReference type="PANTHER" id="PTHR34512">
    <property type="entry name" value="CELL SURFACE PROTEIN"/>
    <property type="match status" value="1"/>
</dbReference>
<organism evidence="3 4">
    <name type="scientific">Shimia sagamensis</name>
    <dbReference type="NCBI Taxonomy" id="1566352"/>
    <lineage>
        <taxon>Bacteria</taxon>
        <taxon>Pseudomonadati</taxon>
        <taxon>Pseudomonadota</taxon>
        <taxon>Alphaproteobacteria</taxon>
        <taxon>Rhodobacterales</taxon>
        <taxon>Roseobacteraceae</taxon>
    </lineage>
</organism>
<keyword evidence="1" id="KW-0732">Signal</keyword>
<gene>
    <name evidence="3" type="ORF">SAMN06265373_11139</name>
</gene>